<proteinExistence type="predicted"/>
<evidence type="ECO:0000313" key="2">
    <source>
        <dbReference type="EMBL" id="GBF09622.1"/>
    </source>
</evidence>
<dbReference type="SMART" id="SM01022">
    <property type="entry name" value="ASCH"/>
    <property type="match status" value="1"/>
</dbReference>
<sequence>MIKGVYADKLLEGRKTTTIRLGIVKPRYREVIIHGHGRPLAKAEIVDVQVKKVSELTLEDARRDGFRSVRELIESLERVYGYKLDPEDPVTIIHLRVKQRFDNLDLSDPYLGLEPADIARLGLRYLGDYLSDEEKRVLEDLTRTNSIRSTAVRLYGSIERRGRVRRVLRRVLQELLRRGLIKGEKGYRG</sequence>
<dbReference type="EMBL" id="BDMD01000078">
    <property type="protein sequence ID" value="GBF09622.1"/>
    <property type="molecule type" value="Genomic_DNA"/>
</dbReference>
<gene>
    <name evidence="2" type="ORF">apy_13470</name>
</gene>
<dbReference type="CDD" id="cd06552">
    <property type="entry name" value="ASCH_yqfb_like"/>
    <property type="match status" value="1"/>
</dbReference>
<dbReference type="Proteomes" id="UP000291213">
    <property type="component" value="Unassembled WGS sequence"/>
</dbReference>
<dbReference type="InterPro" id="IPR015947">
    <property type="entry name" value="PUA-like_sf"/>
</dbReference>
<dbReference type="PANTHER" id="PTHR42250:SF1">
    <property type="entry name" value="ASCH DOMAIN-CONTAINING PROTEIN"/>
    <property type="match status" value="1"/>
</dbReference>
<dbReference type="InterPro" id="IPR007374">
    <property type="entry name" value="ASCH_domain"/>
</dbReference>
<dbReference type="Pfam" id="PF04266">
    <property type="entry name" value="ASCH"/>
    <property type="match status" value="1"/>
</dbReference>
<protein>
    <recommendedName>
        <fullName evidence="1">ASCH domain-containing protein</fullName>
    </recommendedName>
</protein>
<dbReference type="OrthoDB" id="84912at2157"/>
<accession>A0A401HB75</accession>
<evidence type="ECO:0000259" key="1">
    <source>
        <dbReference type="SMART" id="SM01022"/>
    </source>
</evidence>
<dbReference type="SUPFAM" id="SSF88697">
    <property type="entry name" value="PUA domain-like"/>
    <property type="match status" value="1"/>
</dbReference>
<name>A0A401HB75_AERPX</name>
<evidence type="ECO:0000313" key="3">
    <source>
        <dbReference type="Proteomes" id="UP000291213"/>
    </source>
</evidence>
<reference evidence="2 3" key="1">
    <citation type="submission" date="2017-02" db="EMBL/GenBank/DDBJ databases">
        <title>isolation and characterization of a novel temperate virus Aeropyrum globular virus 1 infecting hyperthermophilic archaeon Aeropyrum.</title>
        <authorList>
            <person name="Yumiya M."/>
            <person name="Yoshida T."/>
            <person name="Sako Y."/>
        </authorList>
    </citation>
    <scope>NUCLEOTIDE SEQUENCE [LARGE SCALE GENOMIC DNA]</scope>
    <source>
        <strain evidence="2 3">YK1-12-2013</strain>
    </source>
</reference>
<dbReference type="PANTHER" id="PTHR42250">
    <property type="entry name" value="ASCH DOMAIN-CONTAINING PROTEIN"/>
    <property type="match status" value="1"/>
</dbReference>
<dbReference type="Gene3D" id="2.30.130.30">
    <property type="entry name" value="Hypothetical protein"/>
    <property type="match status" value="1"/>
</dbReference>
<organism evidence="2 3">
    <name type="scientific">Aeropyrum pernix</name>
    <dbReference type="NCBI Taxonomy" id="56636"/>
    <lineage>
        <taxon>Archaea</taxon>
        <taxon>Thermoproteota</taxon>
        <taxon>Thermoprotei</taxon>
        <taxon>Desulfurococcales</taxon>
        <taxon>Desulfurococcaceae</taxon>
        <taxon>Aeropyrum</taxon>
    </lineage>
</organism>
<feature type="domain" description="ASCH" evidence="1">
    <location>
        <begin position="1"/>
        <end position="99"/>
    </location>
</feature>
<comment type="caution">
    <text evidence="2">The sequence shown here is derived from an EMBL/GenBank/DDBJ whole genome shotgun (WGS) entry which is preliminary data.</text>
</comment>
<dbReference type="AlphaFoldDB" id="A0A401HB75"/>